<feature type="binding site" evidence="5">
    <location>
        <position position="73"/>
    </location>
    <ligand>
        <name>ATP</name>
        <dbReference type="ChEBI" id="CHEBI:30616"/>
    </ligand>
</feature>
<evidence type="ECO:0000256" key="7">
    <source>
        <dbReference type="SAM" id="Phobius"/>
    </source>
</evidence>
<evidence type="ECO:0000256" key="1">
    <source>
        <dbReference type="ARBA" id="ARBA00022679"/>
    </source>
</evidence>
<evidence type="ECO:0000256" key="6">
    <source>
        <dbReference type="SAM" id="MobiDB-lite"/>
    </source>
</evidence>
<protein>
    <submittedName>
        <fullName evidence="9">Serine/threonine protein kinase</fullName>
    </submittedName>
</protein>
<evidence type="ECO:0000256" key="2">
    <source>
        <dbReference type="ARBA" id="ARBA00022741"/>
    </source>
</evidence>
<dbReference type="InterPro" id="IPR011009">
    <property type="entry name" value="Kinase-like_dom_sf"/>
</dbReference>
<keyword evidence="7" id="KW-1133">Transmembrane helix</keyword>
<dbReference type="InterPro" id="IPR008266">
    <property type="entry name" value="Tyr_kinase_AS"/>
</dbReference>
<evidence type="ECO:0000259" key="8">
    <source>
        <dbReference type="PROSITE" id="PS50011"/>
    </source>
</evidence>
<sequence>MKKYCLNCMREVTSGTFCADCVNLNIRETAPHQLKPGTILKEKYLVGTAIGEGGFGITYIGRDLVLDKKVAIKEFYPLGHINRNSETSSHLTIATEEQRDMVRKGIDRFLDEARNIAQFSEEPGIVDVKDFFEENDTAYIIMEYLEGRTLASHIKEFGAMSAEKVFELMIPIMGALAKIHKLGVIHRDISPDNIMYLNTGVLKLMDFGAARHYMERDRELTSTIKRGYAPVEQYTRNSEQGPWTDVYGLCATMYKCITGVTPADALERMSHDDIRRPSTFGVRITKSLEDALMYGLALHAENRCRSMEELLNLVQNGMREMQEAEADEDYTVYADRTVYTEQGRTTGPGGYTEQGGYTGSGSYTEQRGYTGPGGYTEQKGYTGPGGYTGQDWYTDQRFASNIPEDDSRNQKNNNTGRKKFLILAIAGGLAILAAAFFLIWGIAFHDDEEKIETIGDYYVTGCKEVMKVRETEDKDSKVVAKLDNGEKVALMEKSEGNYWKVYIEAEEIIGYIDYHYLTNKEDAVTDPVTRYVQVEEGNRLSILNTPDADGAAIGMAERGDEVTVLAKPNDTYAYIYNSEKRAYGYVERSKLSEEEPEEKAKEEETEAKQEDTQPAQAQTQPAGDILGAGSPPSTYQGIYYVNVASGYLALRNAKAYDVSNEIGKMYNGDYVQAIRTNEQYWYVYSPSLGAYGYTNSSYLTSSATSSPQVSSGSNVYYASVSSGYLALRNAMAYDVTNEIGKIANGQEVDVVDSSTGTYWYVYVPALNQYGYVNSNYLRR</sequence>
<evidence type="ECO:0000256" key="3">
    <source>
        <dbReference type="ARBA" id="ARBA00022777"/>
    </source>
</evidence>
<evidence type="ECO:0000313" key="10">
    <source>
        <dbReference type="Proteomes" id="UP001652431"/>
    </source>
</evidence>
<dbReference type="Gene3D" id="1.10.510.10">
    <property type="entry name" value="Transferase(Phosphotransferase) domain 1"/>
    <property type="match status" value="1"/>
</dbReference>
<feature type="region of interest" description="Disordered" evidence="6">
    <location>
        <begin position="341"/>
        <end position="381"/>
    </location>
</feature>
<name>A0ABT2RIQ2_9FIRM</name>
<dbReference type="Gene3D" id="2.30.30.40">
    <property type="entry name" value="SH3 Domains"/>
    <property type="match status" value="1"/>
</dbReference>
<gene>
    <name evidence="9" type="ORF">OCV99_01510</name>
</gene>
<proteinExistence type="predicted"/>
<dbReference type="EMBL" id="JAOQJU010000001">
    <property type="protein sequence ID" value="MCU6685243.1"/>
    <property type="molecule type" value="Genomic_DNA"/>
</dbReference>
<organism evidence="9 10">
    <name type="scientific">Dorea acetigenes</name>
    <dbReference type="NCBI Taxonomy" id="2981787"/>
    <lineage>
        <taxon>Bacteria</taxon>
        <taxon>Bacillati</taxon>
        <taxon>Bacillota</taxon>
        <taxon>Clostridia</taxon>
        <taxon>Lachnospirales</taxon>
        <taxon>Lachnospiraceae</taxon>
        <taxon>Dorea</taxon>
    </lineage>
</organism>
<keyword evidence="1" id="KW-0808">Transferase</keyword>
<keyword evidence="3 9" id="KW-0418">Kinase</keyword>
<dbReference type="PROSITE" id="PS00107">
    <property type="entry name" value="PROTEIN_KINASE_ATP"/>
    <property type="match status" value="1"/>
</dbReference>
<evidence type="ECO:0000256" key="5">
    <source>
        <dbReference type="PROSITE-ProRule" id="PRU10141"/>
    </source>
</evidence>
<evidence type="ECO:0000256" key="4">
    <source>
        <dbReference type="ARBA" id="ARBA00022840"/>
    </source>
</evidence>
<dbReference type="PANTHER" id="PTHR43289">
    <property type="entry name" value="MITOGEN-ACTIVATED PROTEIN KINASE KINASE KINASE 20-RELATED"/>
    <property type="match status" value="1"/>
</dbReference>
<comment type="caution">
    <text evidence="9">The sequence shown here is derived from an EMBL/GenBank/DDBJ whole genome shotgun (WGS) entry which is preliminary data.</text>
</comment>
<feature type="transmembrane region" description="Helical" evidence="7">
    <location>
        <begin position="420"/>
        <end position="443"/>
    </location>
</feature>
<feature type="compositionally biased region" description="Basic and acidic residues" evidence="6">
    <location>
        <begin position="588"/>
        <end position="611"/>
    </location>
</feature>
<keyword evidence="4 5" id="KW-0067">ATP-binding</keyword>
<keyword evidence="9" id="KW-0723">Serine/threonine-protein kinase</keyword>
<accession>A0ABT2RIQ2</accession>
<keyword evidence="10" id="KW-1185">Reference proteome</keyword>
<keyword evidence="7" id="KW-0812">Transmembrane</keyword>
<feature type="domain" description="Protein kinase" evidence="8">
    <location>
        <begin position="44"/>
        <end position="318"/>
    </location>
</feature>
<dbReference type="Gene3D" id="3.30.200.20">
    <property type="entry name" value="Phosphorylase Kinase, domain 1"/>
    <property type="match status" value="1"/>
</dbReference>
<dbReference type="GO" id="GO:0004674">
    <property type="term" value="F:protein serine/threonine kinase activity"/>
    <property type="evidence" value="ECO:0007669"/>
    <property type="project" value="UniProtKB-KW"/>
</dbReference>
<feature type="region of interest" description="Disordered" evidence="6">
    <location>
        <begin position="588"/>
        <end position="628"/>
    </location>
</feature>
<dbReference type="SUPFAM" id="SSF56112">
    <property type="entry name" value="Protein kinase-like (PK-like)"/>
    <property type="match status" value="1"/>
</dbReference>
<keyword evidence="2 5" id="KW-0547">Nucleotide-binding</keyword>
<feature type="compositionally biased region" description="Low complexity" evidence="6">
    <location>
        <begin position="612"/>
        <end position="622"/>
    </location>
</feature>
<feature type="compositionally biased region" description="Gly residues" evidence="6">
    <location>
        <begin position="346"/>
        <end position="359"/>
    </location>
</feature>
<keyword evidence="7" id="KW-0472">Membrane</keyword>
<dbReference type="Pfam" id="PF00069">
    <property type="entry name" value="Pkinase"/>
    <property type="match status" value="1"/>
</dbReference>
<dbReference type="Proteomes" id="UP001652431">
    <property type="component" value="Unassembled WGS sequence"/>
</dbReference>
<dbReference type="InterPro" id="IPR017441">
    <property type="entry name" value="Protein_kinase_ATP_BS"/>
</dbReference>
<dbReference type="InterPro" id="IPR000719">
    <property type="entry name" value="Prot_kinase_dom"/>
</dbReference>
<dbReference type="PANTHER" id="PTHR43289:SF34">
    <property type="entry name" value="SERINE_THREONINE-PROTEIN KINASE YBDM-RELATED"/>
    <property type="match status" value="1"/>
</dbReference>
<dbReference type="CDD" id="cd14014">
    <property type="entry name" value="STKc_PknB_like"/>
    <property type="match status" value="1"/>
</dbReference>
<dbReference type="PROSITE" id="PS00109">
    <property type="entry name" value="PROTEIN_KINASE_TYR"/>
    <property type="match status" value="1"/>
</dbReference>
<evidence type="ECO:0000313" key="9">
    <source>
        <dbReference type="EMBL" id="MCU6685243.1"/>
    </source>
</evidence>
<reference evidence="9 10" key="1">
    <citation type="journal article" date="2021" name="ISME Commun">
        <title>Automated analysis of genomic sequences facilitates high-throughput and comprehensive description of bacteria.</title>
        <authorList>
            <person name="Hitch T.C.A."/>
        </authorList>
    </citation>
    <scope>NUCLEOTIDE SEQUENCE [LARGE SCALE GENOMIC DNA]</scope>
    <source>
        <strain evidence="9 10">Sanger_03</strain>
    </source>
</reference>
<dbReference type="RefSeq" id="WP_158367477.1">
    <property type="nucleotide sequence ID" value="NZ_JAOQJU010000001.1"/>
</dbReference>
<dbReference type="PROSITE" id="PS50011">
    <property type="entry name" value="PROTEIN_KINASE_DOM"/>
    <property type="match status" value="1"/>
</dbReference>